<protein>
    <recommendedName>
        <fullName evidence="10">Stress response RCI peptide</fullName>
    </recommendedName>
</protein>
<dbReference type="PANTHER" id="PTHR21659:SF57">
    <property type="entry name" value="PLASMA MEMBRANE PROTEOLIPID 31"/>
    <property type="match status" value="1"/>
</dbReference>
<name>A0A8H3IIT3_9LECA</name>
<keyword evidence="5 7" id="KW-0472">Membrane</keyword>
<dbReference type="Proteomes" id="UP000664521">
    <property type="component" value="Unassembled WGS sequence"/>
</dbReference>
<evidence type="ECO:0000256" key="4">
    <source>
        <dbReference type="ARBA" id="ARBA00022989"/>
    </source>
</evidence>
<dbReference type="PROSITE" id="PS01309">
    <property type="entry name" value="UPF0057"/>
    <property type="match status" value="1"/>
</dbReference>
<evidence type="ECO:0000256" key="2">
    <source>
        <dbReference type="ARBA" id="ARBA00009530"/>
    </source>
</evidence>
<feature type="compositionally biased region" description="Gly residues" evidence="6">
    <location>
        <begin position="126"/>
        <end position="137"/>
    </location>
</feature>
<keyword evidence="3 7" id="KW-0812">Transmembrane</keyword>
<evidence type="ECO:0000313" key="8">
    <source>
        <dbReference type="EMBL" id="CAF9917150.1"/>
    </source>
</evidence>
<feature type="transmembrane region" description="Helical" evidence="7">
    <location>
        <begin position="6"/>
        <end position="22"/>
    </location>
</feature>
<accession>A0A8H3IIT3</accession>
<evidence type="ECO:0000256" key="3">
    <source>
        <dbReference type="ARBA" id="ARBA00022692"/>
    </source>
</evidence>
<gene>
    <name evidence="8" type="ORF">HETSPECPRED_003153</name>
</gene>
<dbReference type="Pfam" id="PF01679">
    <property type="entry name" value="Pmp3"/>
    <property type="match status" value="1"/>
</dbReference>
<feature type="compositionally biased region" description="Gly residues" evidence="6">
    <location>
        <begin position="85"/>
        <end position="99"/>
    </location>
</feature>
<dbReference type="PANTHER" id="PTHR21659">
    <property type="entry name" value="HYDROPHOBIC PROTEIN RCI2 LOW TEMPERATURE AND SALT RESPONSIVE PROTEIN LTI6 -RELATED"/>
    <property type="match status" value="1"/>
</dbReference>
<evidence type="ECO:0000256" key="1">
    <source>
        <dbReference type="ARBA" id="ARBA00004370"/>
    </source>
</evidence>
<sequence length="156" mass="16426">MCSSDIFLGLIAILFPPIAVWVKSGICSADSLINLALCCLGFFPGLLHAWYIIAKNPEESAYYESVPPSDAEHGRVTYYYVSGQGGQQAQGAPAQGGRGQWVQPGGQVQPQPQPQRGYGTVQGMSAGEGEGSAGQGQGQVPPSYEQAVKGDHKVQT</sequence>
<feature type="region of interest" description="Disordered" evidence="6">
    <location>
        <begin position="85"/>
        <end position="156"/>
    </location>
</feature>
<evidence type="ECO:0000313" key="9">
    <source>
        <dbReference type="Proteomes" id="UP000664521"/>
    </source>
</evidence>
<comment type="similarity">
    <text evidence="2">Belongs to the UPF0057 (PMP3) family.</text>
</comment>
<dbReference type="EMBL" id="CAJPDS010000019">
    <property type="protein sequence ID" value="CAF9917150.1"/>
    <property type="molecule type" value="Genomic_DNA"/>
</dbReference>
<feature type="compositionally biased region" description="Low complexity" evidence="6">
    <location>
        <begin position="100"/>
        <end position="125"/>
    </location>
</feature>
<dbReference type="AlphaFoldDB" id="A0A8H3IIT3"/>
<keyword evidence="4 7" id="KW-1133">Transmembrane helix</keyword>
<dbReference type="InterPro" id="IPR000612">
    <property type="entry name" value="PMP3"/>
</dbReference>
<keyword evidence="9" id="KW-1185">Reference proteome</keyword>
<evidence type="ECO:0000256" key="7">
    <source>
        <dbReference type="SAM" id="Phobius"/>
    </source>
</evidence>
<evidence type="ECO:0000256" key="6">
    <source>
        <dbReference type="SAM" id="MobiDB-lite"/>
    </source>
</evidence>
<organism evidence="8 9">
    <name type="scientific">Heterodermia speciosa</name>
    <dbReference type="NCBI Taxonomy" id="116794"/>
    <lineage>
        <taxon>Eukaryota</taxon>
        <taxon>Fungi</taxon>
        <taxon>Dikarya</taxon>
        <taxon>Ascomycota</taxon>
        <taxon>Pezizomycotina</taxon>
        <taxon>Lecanoromycetes</taxon>
        <taxon>OSLEUM clade</taxon>
        <taxon>Lecanoromycetidae</taxon>
        <taxon>Caliciales</taxon>
        <taxon>Physciaceae</taxon>
        <taxon>Heterodermia</taxon>
    </lineage>
</organism>
<dbReference type="OrthoDB" id="2802411at2759"/>
<dbReference type="GO" id="GO:0016020">
    <property type="term" value="C:membrane"/>
    <property type="evidence" value="ECO:0007669"/>
    <property type="project" value="UniProtKB-SubCell"/>
</dbReference>
<comment type="subcellular location">
    <subcellularLocation>
        <location evidence="1">Membrane</location>
    </subcellularLocation>
</comment>
<reference evidence="8" key="1">
    <citation type="submission" date="2021-03" db="EMBL/GenBank/DDBJ databases">
        <authorList>
            <person name="Tagirdzhanova G."/>
        </authorList>
    </citation>
    <scope>NUCLEOTIDE SEQUENCE</scope>
</reference>
<evidence type="ECO:0008006" key="10">
    <source>
        <dbReference type="Google" id="ProtNLM"/>
    </source>
</evidence>
<proteinExistence type="inferred from homology"/>
<comment type="caution">
    <text evidence="8">The sequence shown here is derived from an EMBL/GenBank/DDBJ whole genome shotgun (WGS) entry which is preliminary data.</text>
</comment>
<feature type="transmembrane region" description="Helical" evidence="7">
    <location>
        <begin position="34"/>
        <end position="53"/>
    </location>
</feature>
<evidence type="ECO:0000256" key="5">
    <source>
        <dbReference type="ARBA" id="ARBA00023136"/>
    </source>
</evidence>